<dbReference type="EMBL" id="JACHIB010000003">
    <property type="protein sequence ID" value="MBB6082625.1"/>
    <property type="molecule type" value="Genomic_DNA"/>
</dbReference>
<evidence type="ECO:0000256" key="5">
    <source>
        <dbReference type="ARBA" id="ARBA00018429"/>
    </source>
</evidence>
<dbReference type="AlphaFoldDB" id="A0A7W9WNB8"/>
<dbReference type="HAMAP" id="MF_00148">
    <property type="entry name" value="UDG"/>
    <property type="match status" value="1"/>
</dbReference>
<dbReference type="GO" id="GO:0004844">
    <property type="term" value="F:uracil DNA N-glycosylase activity"/>
    <property type="evidence" value="ECO:0007669"/>
    <property type="project" value="UniProtKB-UniRule"/>
</dbReference>
<sequence length="260" mass="28585">MLPPSDTEVLNAFHGSLRAQIDTLPPPWKSALEAPHLQGILDRLDAMLAERLAAGACIFPLRPFRALTEIPPDAVQVVIVGQDPYHGPNQAQGLAFSVPDFCPTPPSLRNMFRELALEYGEPEQPPRNSLVRWARQGVLLLNTSLTVEAHQPASHAKKGWEHITDALIMRVLREARPKVLLLWGSHAQARRALLDMQPPAGPVEVLMANHPSPLSAQRPPRPFIGCCHFRQANDWLQAHGESGIDWMLARTPPAAPGYGG</sequence>
<evidence type="ECO:0000256" key="4">
    <source>
        <dbReference type="ARBA" id="ARBA00012030"/>
    </source>
</evidence>
<dbReference type="NCBIfam" id="TIGR00628">
    <property type="entry name" value="ung"/>
    <property type="match status" value="1"/>
</dbReference>
<dbReference type="Pfam" id="PF03167">
    <property type="entry name" value="UDG"/>
    <property type="match status" value="1"/>
</dbReference>
<comment type="subcellular location">
    <subcellularLocation>
        <location evidence="9">Cytoplasm</location>
    </subcellularLocation>
</comment>
<comment type="caution">
    <text evidence="11">The sequence shown here is derived from an EMBL/GenBank/DDBJ whole genome shotgun (WGS) entry which is preliminary data.</text>
</comment>
<comment type="similarity">
    <text evidence="3 9">Belongs to the uracil-DNA glycosylase (UDG) superfamily. UNG family.</text>
</comment>
<dbReference type="RefSeq" id="WP_151023734.1">
    <property type="nucleotide sequence ID" value="NZ_JACHIB010000003.1"/>
</dbReference>
<dbReference type="GO" id="GO:0005737">
    <property type="term" value="C:cytoplasm"/>
    <property type="evidence" value="ECO:0007669"/>
    <property type="project" value="UniProtKB-SubCell"/>
</dbReference>
<evidence type="ECO:0000313" key="12">
    <source>
        <dbReference type="Proteomes" id="UP000541136"/>
    </source>
</evidence>
<keyword evidence="7 9" id="KW-0378">Hydrolase</keyword>
<name>A0A7W9WNB8_CASDE</name>
<keyword evidence="11" id="KW-0326">Glycosidase</keyword>
<evidence type="ECO:0000313" key="11">
    <source>
        <dbReference type="EMBL" id="MBB6082625.1"/>
    </source>
</evidence>
<evidence type="ECO:0000256" key="7">
    <source>
        <dbReference type="ARBA" id="ARBA00022801"/>
    </source>
</evidence>
<keyword evidence="8 9" id="KW-0234">DNA repair</keyword>
<evidence type="ECO:0000256" key="1">
    <source>
        <dbReference type="ARBA" id="ARBA00001400"/>
    </source>
</evidence>
<dbReference type="Proteomes" id="UP000541136">
    <property type="component" value="Unassembled WGS sequence"/>
</dbReference>
<evidence type="ECO:0000256" key="9">
    <source>
        <dbReference type="HAMAP-Rule" id="MF_00148"/>
    </source>
</evidence>
<dbReference type="EC" id="3.2.2.27" evidence="4 9"/>
<evidence type="ECO:0000256" key="6">
    <source>
        <dbReference type="ARBA" id="ARBA00022763"/>
    </source>
</evidence>
<dbReference type="CDD" id="cd10027">
    <property type="entry name" value="UDG-F1-like"/>
    <property type="match status" value="1"/>
</dbReference>
<dbReference type="PANTHER" id="PTHR11264">
    <property type="entry name" value="URACIL-DNA GLYCOSYLASE"/>
    <property type="match status" value="1"/>
</dbReference>
<dbReference type="SMART" id="SM00986">
    <property type="entry name" value="UDG"/>
    <property type="match status" value="1"/>
</dbReference>
<dbReference type="PANTHER" id="PTHR11264:SF0">
    <property type="entry name" value="URACIL-DNA GLYCOSYLASE"/>
    <property type="match status" value="1"/>
</dbReference>
<dbReference type="InterPro" id="IPR036895">
    <property type="entry name" value="Uracil-DNA_glycosylase-like_sf"/>
</dbReference>
<dbReference type="NCBIfam" id="NF003591">
    <property type="entry name" value="PRK05254.1-4"/>
    <property type="match status" value="1"/>
</dbReference>
<evidence type="ECO:0000256" key="3">
    <source>
        <dbReference type="ARBA" id="ARBA00008184"/>
    </source>
</evidence>
<organism evidence="11 12">
    <name type="scientific">Castellaniella defragrans</name>
    <name type="common">Alcaligenes defragrans</name>
    <dbReference type="NCBI Taxonomy" id="75697"/>
    <lineage>
        <taxon>Bacteria</taxon>
        <taxon>Pseudomonadati</taxon>
        <taxon>Pseudomonadota</taxon>
        <taxon>Betaproteobacteria</taxon>
        <taxon>Burkholderiales</taxon>
        <taxon>Alcaligenaceae</taxon>
        <taxon>Castellaniella</taxon>
    </lineage>
</organism>
<comment type="catalytic activity">
    <reaction evidence="1 9">
        <text>Hydrolyzes single-stranded DNA or mismatched double-stranded DNA and polynucleotides, releasing free uracil.</text>
        <dbReference type="EC" id="3.2.2.27"/>
    </reaction>
</comment>
<dbReference type="NCBIfam" id="NF003588">
    <property type="entry name" value="PRK05254.1-1"/>
    <property type="match status" value="1"/>
</dbReference>
<dbReference type="Gene3D" id="3.40.470.10">
    <property type="entry name" value="Uracil-DNA glycosylase-like domain"/>
    <property type="match status" value="1"/>
</dbReference>
<reference evidence="11 12" key="1">
    <citation type="submission" date="2020-08" db="EMBL/GenBank/DDBJ databases">
        <title>Genomic Encyclopedia of Type Strains, Phase IV (KMG-IV): sequencing the most valuable type-strain genomes for metagenomic binning, comparative biology and taxonomic classification.</title>
        <authorList>
            <person name="Goeker M."/>
        </authorList>
    </citation>
    <scope>NUCLEOTIDE SEQUENCE [LARGE SCALE GENOMIC DNA]</scope>
    <source>
        <strain evidence="11 12">DSM 12141</strain>
    </source>
</reference>
<evidence type="ECO:0000259" key="10">
    <source>
        <dbReference type="SMART" id="SM00986"/>
    </source>
</evidence>
<dbReference type="SUPFAM" id="SSF52141">
    <property type="entry name" value="Uracil-DNA glycosylase-like"/>
    <property type="match status" value="1"/>
</dbReference>
<dbReference type="InterPro" id="IPR002043">
    <property type="entry name" value="UDG_fam1"/>
</dbReference>
<feature type="domain" description="Uracil-DNA glycosylase-like" evidence="10">
    <location>
        <begin position="68"/>
        <end position="236"/>
    </location>
</feature>
<protein>
    <recommendedName>
        <fullName evidence="5 9">Uracil-DNA glycosylase</fullName>
        <shortName evidence="9">UDG</shortName>
        <ecNumber evidence="4 9">3.2.2.27</ecNumber>
    </recommendedName>
</protein>
<accession>A0A7W9WNB8</accession>
<proteinExistence type="inferred from homology"/>
<gene>
    <name evidence="9" type="primary">ung</name>
    <name evidence="11" type="ORF">HNR28_000650</name>
</gene>
<dbReference type="NCBIfam" id="NF003589">
    <property type="entry name" value="PRK05254.1-2"/>
    <property type="match status" value="1"/>
</dbReference>
<evidence type="ECO:0000256" key="8">
    <source>
        <dbReference type="ARBA" id="ARBA00023204"/>
    </source>
</evidence>
<dbReference type="InterPro" id="IPR005122">
    <property type="entry name" value="Uracil-DNA_glycosylase-like"/>
</dbReference>
<dbReference type="NCBIfam" id="NF003592">
    <property type="entry name" value="PRK05254.1-5"/>
    <property type="match status" value="1"/>
</dbReference>
<comment type="function">
    <text evidence="2 9">Excises uracil residues from the DNA which can arise as a result of misincorporation of dUMP residues by DNA polymerase or due to deamination of cytosine.</text>
</comment>
<evidence type="ECO:0000256" key="2">
    <source>
        <dbReference type="ARBA" id="ARBA00002631"/>
    </source>
</evidence>
<dbReference type="SMART" id="SM00987">
    <property type="entry name" value="UreE_C"/>
    <property type="match status" value="1"/>
</dbReference>
<keyword evidence="9" id="KW-0963">Cytoplasm</keyword>
<dbReference type="GO" id="GO:0097510">
    <property type="term" value="P:base-excision repair, AP site formation via deaminated base removal"/>
    <property type="evidence" value="ECO:0007669"/>
    <property type="project" value="TreeGrafter"/>
</dbReference>
<feature type="active site" description="Proton acceptor" evidence="9">
    <location>
        <position position="83"/>
    </location>
</feature>
<keyword evidence="6 9" id="KW-0227">DNA damage</keyword>